<dbReference type="InterPro" id="IPR000792">
    <property type="entry name" value="Tscrpt_reg_LuxR_C"/>
</dbReference>
<dbReference type="PANTHER" id="PTHR34293:SF1">
    <property type="entry name" value="HTH-TYPE TRANSCRIPTIONAL REGULATOR TRMBL2"/>
    <property type="match status" value="1"/>
</dbReference>
<dbReference type="PANTHER" id="PTHR34293">
    <property type="entry name" value="HTH-TYPE TRANSCRIPTIONAL REGULATOR TRMBL2"/>
    <property type="match status" value="1"/>
</dbReference>
<protein>
    <submittedName>
        <fullName evidence="2">DNA-binding CsgD family transcriptional regulator/DNA-binding transcriptional ArsR family regulator</fullName>
    </submittedName>
</protein>
<dbReference type="InterPro" id="IPR016032">
    <property type="entry name" value="Sig_transdc_resp-reg_C-effctor"/>
</dbReference>
<dbReference type="SMART" id="SM00421">
    <property type="entry name" value="HTH_LUXR"/>
    <property type="match status" value="1"/>
</dbReference>
<name>A0A7W0CP63_9ACTN</name>
<dbReference type="GO" id="GO:0003677">
    <property type="term" value="F:DNA binding"/>
    <property type="evidence" value="ECO:0007669"/>
    <property type="project" value="UniProtKB-KW"/>
</dbReference>
<dbReference type="AlphaFoldDB" id="A0A7W0CP63"/>
<keyword evidence="2" id="KW-0238">DNA-binding</keyword>
<dbReference type="Proteomes" id="UP000530928">
    <property type="component" value="Unassembled WGS sequence"/>
</dbReference>
<sequence>MNDQPLLAAVGVSGFDERVYRLLLRQPGRRAAELAAVLEVGAPRVRAALARLDGNGLVRRVRSGVYEAVRPEGALASLVSMRRMEAEARLAEVIKGAGELALLYDSGRMGASGAPGVVEVLSDPQAVRRELMEQNAMASSEVLYLDTPPYVARPEGYGDSNAVEEANTREFLARGVDLRVIYCPASFHRPGRLETLLRLAQEGERSRMLPHVPFKLRVTDRRAAMLPLMDGVYDHIAVLRPSRLLDALIELFELYWERAQPLAGRQAPPDDGPSEEEQVVLRLLKSGLKDEAIGRQLGVSTRTATRKIAAVMERLGATTRFQAGLEAAARGWL</sequence>
<proteinExistence type="predicted"/>
<evidence type="ECO:0000313" key="3">
    <source>
        <dbReference type="Proteomes" id="UP000530928"/>
    </source>
</evidence>
<organism evidence="2 3">
    <name type="scientific">Nonomuraea soli</name>
    <dbReference type="NCBI Taxonomy" id="1032476"/>
    <lineage>
        <taxon>Bacteria</taxon>
        <taxon>Bacillati</taxon>
        <taxon>Actinomycetota</taxon>
        <taxon>Actinomycetes</taxon>
        <taxon>Streptosporangiales</taxon>
        <taxon>Streptosporangiaceae</taxon>
        <taxon>Nonomuraea</taxon>
    </lineage>
</organism>
<keyword evidence="3" id="KW-1185">Reference proteome</keyword>
<feature type="domain" description="HTH luxR-type" evidence="1">
    <location>
        <begin position="268"/>
        <end position="331"/>
    </location>
</feature>
<dbReference type="GO" id="GO:0006355">
    <property type="term" value="P:regulation of DNA-templated transcription"/>
    <property type="evidence" value="ECO:0007669"/>
    <property type="project" value="InterPro"/>
</dbReference>
<evidence type="ECO:0000259" key="1">
    <source>
        <dbReference type="PROSITE" id="PS50043"/>
    </source>
</evidence>
<dbReference type="PROSITE" id="PS50043">
    <property type="entry name" value="HTH_LUXR_2"/>
    <property type="match status" value="1"/>
</dbReference>
<dbReference type="Gene3D" id="1.10.10.10">
    <property type="entry name" value="Winged helix-like DNA-binding domain superfamily/Winged helix DNA-binding domain"/>
    <property type="match status" value="2"/>
</dbReference>
<dbReference type="InterPro" id="IPR051797">
    <property type="entry name" value="TrmB-like"/>
</dbReference>
<dbReference type="InterPro" id="IPR036390">
    <property type="entry name" value="WH_DNA-bd_sf"/>
</dbReference>
<reference evidence="2 3" key="1">
    <citation type="submission" date="2020-07" db="EMBL/GenBank/DDBJ databases">
        <title>Genomic Encyclopedia of Type Strains, Phase IV (KMG-IV): sequencing the most valuable type-strain genomes for metagenomic binning, comparative biology and taxonomic classification.</title>
        <authorList>
            <person name="Goeker M."/>
        </authorList>
    </citation>
    <scope>NUCLEOTIDE SEQUENCE [LARGE SCALE GENOMIC DNA]</scope>
    <source>
        <strain evidence="2 3">DSM 45533</strain>
    </source>
</reference>
<evidence type="ECO:0000313" key="2">
    <source>
        <dbReference type="EMBL" id="MBA2894793.1"/>
    </source>
</evidence>
<dbReference type="SUPFAM" id="SSF46894">
    <property type="entry name" value="C-terminal effector domain of the bipartite response regulators"/>
    <property type="match status" value="1"/>
</dbReference>
<dbReference type="RefSeq" id="WP_181613518.1">
    <property type="nucleotide sequence ID" value="NZ_BAABAM010000004.1"/>
</dbReference>
<accession>A0A7W0CP63</accession>
<dbReference type="Pfam" id="PF00196">
    <property type="entry name" value="GerE"/>
    <property type="match status" value="1"/>
</dbReference>
<comment type="caution">
    <text evidence="2">The sequence shown here is derived from an EMBL/GenBank/DDBJ whole genome shotgun (WGS) entry which is preliminary data.</text>
</comment>
<dbReference type="SUPFAM" id="SSF46785">
    <property type="entry name" value="Winged helix' DNA-binding domain"/>
    <property type="match status" value="1"/>
</dbReference>
<dbReference type="EMBL" id="JACDUR010000006">
    <property type="protein sequence ID" value="MBA2894793.1"/>
    <property type="molecule type" value="Genomic_DNA"/>
</dbReference>
<dbReference type="InterPro" id="IPR036388">
    <property type="entry name" value="WH-like_DNA-bd_sf"/>
</dbReference>
<dbReference type="Pfam" id="PF01978">
    <property type="entry name" value="TrmB"/>
    <property type="match status" value="1"/>
</dbReference>
<dbReference type="InterPro" id="IPR002831">
    <property type="entry name" value="Tscrpt_reg_TrmB_N"/>
</dbReference>
<gene>
    <name evidence="2" type="ORF">HNR30_006165</name>
</gene>